<feature type="region of interest" description="Disordered" evidence="1">
    <location>
        <begin position="1"/>
        <end position="118"/>
    </location>
</feature>
<dbReference type="Proteomes" id="UP001296104">
    <property type="component" value="Unassembled WGS sequence"/>
</dbReference>
<reference evidence="2" key="1">
    <citation type="submission" date="2023-11" db="EMBL/GenBank/DDBJ databases">
        <authorList>
            <person name="Alioto T."/>
            <person name="Alioto T."/>
            <person name="Gomez Garrido J."/>
        </authorList>
    </citation>
    <scope>NUCLEOTIDE SEQUENCE</scope>
</reference>
<organism evidence="2 3">
    <name type="scientific">Lecanosticta acicola</name>
    <dbReference type="NCBI Taxonomy" id="111012"/>
    <lineage>
        <taxon>Eukaryota</taxon>
        <taxon>Fungi</taxon>
        <taxon>Dikarya</taxon>
        <taxon>Ascomycota</taxon>
        <taxon>Pezizomycotina</taxon>
        <taxon>Dothideomycetes</taxon>
        <taxon>Dothideomycetidae</taxon>
        <taxon>Mycosphaerellales</taxon>
        <taxon>Mycosphaerellaceae</taxon>
        <taxon>Lecanosticta</taxon>
    </lineage>
</organism>
<keyword evidence="3" id="KW-1185">Reference proteome</keyword>
<comment type="caution">
    <text evidence="2">The sequence shown here is derived from an EMBL/GenBank/DDBJ whole genome shotgun (WGS) entry which is preliminary data.</text>
</comment>
<proteinExistence type="predicted"/>
<protein>
    <submittedName>
        <fullName evidence="2">Uncharacterized protein</fullName>
    </submittedName>
</protein>
<gene>
    <name evidence="2" type="ORF">LECACI_7A008363</name>
</gene>
<evidence type="ECO:0000313" key="3">
    <source>
        <dbReference type="Proteomes" id="UP001296104"/>
    </source>
</evidence>
<name>A0AAI9EEK0_9PEZI</name>
<dbReference type="AlphaFoldDB" id="A0AAI9EEK0"/>
<feature type="compositionally biased region" description="Basic and acidic residues" evidence="1">
    <location>
        <begin position="28"/>
        <end position="57"/>
    </location>
</feature>
<evidence type="ECO:0000313" key="2">
    <source>
        <dbReference type="EMBL" id="CAK4033205.1"/>
    </source>
</evidence>
<feature type="region of interest" description="Disordered" evidence="1">
    <location>
        <begin position="251"/>
        <end position="275"/>
    </location>
</feature>
<feature type="compositionally biased region" description="Acidic residues" evidence="1">
    <location>
        <begin position="65"/>
        <end position="78"/>
    </location>
</feature>
<feature type="compositionally biased region" description="Pro residues" evidence="1">
    <location>
        <begin position="1"/>
        <end position="12"/>
    </location>
</feature>
<accession>A0AAI9EEK0</accession>
<sequence>MTTPNTPVPPAKKPATNATNAIPSAAEDPMHSHSVEALLGEKEKEKEKDMSNAELQDRISQLGVGEEDISDELEDEGSGGDQQLGHAYSGSDECPEGLAAGEESGSGNDAALERSRNEKSAKAVKKHVWNLWPNFQLPEFISHLVILALLTTNILSGVLYLSSDRHGGSSSNPTTAAPPSCDCTTGNVGNVPDLLTTTSQGWPIRTFSSHPEAALTSLRYLLTLMPTTHMTPDRHQSLDQLLVEAEQAVPISTSEEEEDEMLSSSSSSPSQEEESGKIYTLPPALLLHPTAGVGVGVGVGVGGACHVADEELCRVRDLYLPRGLAGVDWECEAAEMWVDEWNSIVRGCVKGLIGRVRGRARASHGEVGR</sequence>
<feature type="compositionally biased region" description="Low complexity" evidence="1">
    <location>
        <begin position="96"/>
        <end position="107"/>
    </location>
</feature>
<evidence type="ECO:0000256" key="1">
    <source>
        <dbReference type="SAM" id="MobiDB-lite"/>
    </source>
</evidence>
<dbReference type="EMBL" id="CAVMBE010000080">
    <property type="protein sequence ID" value="CAK4033205.1"/>
    <property type="molecule type" value="Genomic_DNA"/>
</dbReference>